<dbReference type="RefSeq" id="WP_200126896.1">
    <property type="nucleotide sequence ID" value="NZ_CP054705.1"/>
</dbReference>
<dbReference type="AlphaFoldDB" id="A0A7T7CAA5"/>
<keyword evidence="6" id="KW-1185">Reference proteome</keyword>
<dbReference type="InterPro" id="IPR032466">
    <property type="entry name" value="Metal_Hydrolase"/>
</dbReference>
<accession>A0A7T7CAA5</accession>
<feature type="binding site" evidence="3">
    <location>
        <position position="194"/>
    </location>
    <ligand>
        <name>a divalent metal cation</name>
        <dbReference type="ChEBI" id="CHEBI:60240"/>
        <label>2</label>
    </ligand>
</feature>
<gene>
    <name evidence="5" type="ORF">HUG15_02950</name>
</gene>
<dbReference type="SUPFAM" id="SSF51556">
    <property type="entry name" value="Metallo-dependent hydrolases"/>
    <property type="match status" value="1"/>
</dbReference>
<feature type="binding site" evidence="3">
    <location>
        <position position="133"/>
    </location>
    <ligand>
        <name>a divalent metal cation</name>
        <dbReference type="ChEBI" id="CHEBI:60240"/>
        <label>2</label>
    </ligand>
</feature>
<evidence type="ECO:0000313" key="5">
    <source>
        <dbReference type="EMBL" id="QQK74660.1"/>
    </source>
</evidence>
<feature type="binding site" evidence="3">
    <location>
        <position position="22"/>
    </location>
    <ligand>
        <name>a divalent metal cation</name>
        <dbReference type="ChEBI" id="CHEBI:60240"/>
        <label>1</label>
    </ligand>
</feature>
<protein>
    <submittedName>
        <fullName evidence="5">Phosphotriesterase</fullName>
    </submittedName>
</protein>
<name>A0A7T7CAA5_9BACI</name>
<sequence>MIQTVTGKIQPSQLGICAAHEHLTIDLSRIKKDPDTILDDEEGMRSELEAFSRAGGQAMIEVTNDGMGRNAPLLAQLSHETGVWIIASTGFYKDPYLPAFAQNWTAEQFAEHIVREAQQGIGDTGIYPGVIGEVGSSHEEMKPIEKELLKGAGLAGIKTGLPVTTHTTIGTLGVEQVNLFSDVGLPMDQLIIGHQDLNSNREEVLEVAKSGAFVAFDTIGKTNYRSDENRLETLLDLWENGYGSQILLSADLTRKSHWKKHGGPGYELVLTSFVPRLKEAGLNEADVHRLLVDNPAVAFSIKEGWT</sequence>
<evidence type="ECO:0000256" key="4">
    <source>
        <dbReference type="PROSITE-ProRule" id="PRU00679"/>
    </source>
</evidence>
<feature type="binding site" evidence="3">
    <location>
        <position position="20"/>
    </location>
    <ligand>
        <name>a divalent metal cation</name>
        <dbReference type="ChEBI" id="CHEBI:60240"/>
        <label>1</label>
    </ligand>
</feature>
<proteinExistence type="inferred from homology"/>
<dbReference type="KEGG" id="scia:HUG15_02950"/>
<dbReference type="PANTHER" id="PTHR10819:SF3">
    <property type="entry name" value="PHOSPHOTRIESTERASE-RELATED PROTEIN"/>
    <property type="match status" value="1"/>
</dbReference>
<reference evidence="5 6" key="1">
    <citation type="submission" date="2020-06" db="EMBL/GenBank/DDBJ databases">
        <title>Genomic analysis of Salicibibacter sp. NKC5-3.</title>
        <authorList>
            <person name="Oh Y.J."/>
        </authorList>
    </citation>
    <scope>NUCLEOTIDE SEQUENCE [LARGE SCALE GENOMIC DNA]</scope>
    <source>
        <strain evidence="5 6">NKC5-3</strain>
    </source>
</reference>
<dbReference type="Pfam" id="PF02126">
    <property type="entry name" value="PTE"/>
    <property type="match status" value="1"/>
</dbReference>
<dbReference type="PANTHER" id="PTHR10819">
    <property type="entry name" value="PHOSPHOTRIESTERASE-RELATED"/>
    <property type="match status" value="1"/>
</dbReference>
<organism evidence="5 6">
    <name type="scientific">Salicibibacter cibarius</name>
    <dbReference type="NCBI Taxonomy" id="2743000"/>
    <lineage>
        <taxon>Bacteria</taxon>
        <taxon>Bacillati</taxon>
        <taxon>Bacillota</taxon>
        <taxon>Bacilli</taxon>
        <taxon>Bacillales</taxon>
        <taxon>Bacillaceae</taxon>
        <taxon>Salicibibacter</taxon>
    </lineage>
</organism>
<dbReference type="Proteomes" id="UP000595823">
    <property type="component" value="Chromosome"/>
</dbReference>
<feature type="binding site" evidence="3">
    <location>
        <position position="251"/>
    </location>
    <ligand>
        <name>a divalent metal cation</name>
        <dbReference type="ChEBI" id="CHEBI:60240"/>
        <label>1</label>
    </ligand>
</feature>
<dbReference type="GO" id="GO:0008270">
    <property type="term" value="F:zinc ion binding"/>
    <property type="evidence" value="ECO:0007669"/>
    <property type="project" value="InterPro"/>
</dbReference>
<dbReference type="Gene3D" id="3.20.20.140">
    <property type="entry name" value="Metal-dependent hydrolases"/>
    <property type="match status" value="1"/>
</dbReference>
<keyword evidence="2" id="KW-0378">Hydrolase</keyword>
<comment type="caution">
    <text evidence="4">Lacks conserved residue(s) required for the propagation of feature annotation.</text>
</comment>
<dbReference type="EMBL" id="CP054705">
    <property type="protein sequence ID" value="QQK74660.1"/>
    <property type="molecule type" value="Genomic_DNA"/>
</dbReference>
<dbReference type="PROSITE" id="PS51347">
    <property type="entry name" value="PHOSPHOTRIESTERASE_2"/>
    <property type="match status" value="1"/>
</dbReference>
<dbReference type="InterPro" id="IPR001559">
    <property type="entry name" value="Phosphotriesterase"/>
</dbReference>
<evidence type="ECO:0000256" key="1">
    <source>
        <dbReference type="ARBA" id="ARBA00022723"/>
    </source>
</evidence>
<comment type="similarity">
    <text evidence="4">Belongs to the metallo-dependent hydrolases superfamily. Phosphotriesterase family.</text>
</comment>
<keyword evidence="1 3" id="KW-0479">Metal-binding</keyword>
<feature type="binding site" evidence="3">
    <location>
        <position position="166"/>
    </location>
    <ligand>
        <name>a divalent metal cation</name>
        <dbReference type="ChEBI" id="CHEBI:60240"/>
        <label>2</label>
    </ligand>
</feature>
<evidence type="ECO:0000256" key="2">
    <source>
        <dbReference type="ARBA" id="ARBA00022801"/>
    </source>
</evidence>
<evidence type="ECO:0000313" key="6">
    <source>
        <dbReference type="Proteomes" id="UP000595823"/>
    </source>
</evidence>
<dbReference type="GO" id="GO:0016787">
    <property type="term" value="F:hydrolase activity"/>
    <property type="evidence" value="ECO:0007669"/>
    <property type="project" value="UniProtKB-KW"/>
</dbReference>
<comment type="cofactor">
    <cofactor evidence="3">
        <name>a divalent metal cation</name>
        <dbReference type="ChEBI" id="CHEBI:60240"/>
    </cofactor>
    <text evidence="3">Binds 2 divalent metal cations per subunit.</text>
</comment>
<dbReference type="PIRSF" id="PIRSF016839">
    <property type="entry name" value="PhP"/>
    <property type="match status" value="1"/>
</dbReference>
<feature type="binding site" evidence="3">
    <location>
        <position position="133"/>
    </location>
    <ligand>
        <name>a divalent metal cation</name>
        <dbReference type="ChEBI" id="CHEBI:60240"/>
        <label>1</label>
    </ligand>
</feature>
<evidence type="ECO:0000256" key="3">
    <source>
        <dbReference type="PIRSR" id="PIRSR601559-52"/>
    </source>
</evidence>